<keyword evidence="4" id="KW-1185">Reference proteome</keyword>
<evidence type="ECO:0000256" key="1">
    <source>
        <dbReference type="ARBA" id="ARBA00006817"/>
    </source>
</evidence>
<protein>
    <recommendedName>
        <fullName evidence="2">Activator of Hsp90 ATPase homologue 1/2-like C-terminal domain-containing protein</fullName>
    </recommendedName>
</protein>
<reference evidence="3 4" key="1">
    <citation type="submission" date="2019-05" db="EMBL/GenBank/DDBJ databases">
        <title>Dyadobacter AR-3-8 sp. nov., isolated from arctic soil.</title>
        <authorList>
            <person name="Chaudhary D.K."/>
        </authorList>
    </citation>
    <scope>NUCLEOTIDE SEQUENCE [LARGE SCALE GENOMIC DNA]</scope>
    <source>
        <strain evidence="3 4">AR-3-8</strain>
    </source>
</reference>
<accession>A0A4U6D012</accession>
<evidence type="ECO:0000313" key="3">
    <source>
        <dbReference type="EMBL" id="TKT89411.1"/>
    </source>
</evidence>
<proteinExistence type="inferred from homology"/>
<dbReference type="SUPFAM" id="SSF55961">
    <property type="entry name" value="Bet v1-like"/>
    <property type="match status" value="1"/>
</dbReference>
<feature type="domain" description="Activator of Hsp90 ATPase homologue 1/2-like C-terminal" evidence="2">
    <location>
        <begin position="18"/>
        <end position="71"/>
    </location>
</feature>
<dbReference type="AlphaFoldDB" id="A0A4U6D012"/>
<evidence type="ECO:0000259" key="2">
    <source>
        <dbReference type="Pfam" id="PF08327"/>
    </source>
</evidence>
<dbReference type="Proteomes" id="UP000304900">
    <property type="component" value="Unassembled WGS sequence"/>
</dbReference>
<name>A0A4U6D012_9BACT</name>
<dbReference type="Pfam" id="PF08327">
    <property type="entry name" value="AHSA1"/>
    <property type="match status" value="1"/>
</dbReference>
<dbReference type="InterPro" id="IPR013538">
    <property type="entry name" value="ASHA1/2-like_C"/>
</dbReference>
<sequence>MEIKENAYNIEFSQDFTIPAETLFEAWTSPEKLKQWWHPMEDSLSDIKNDLQDGGDITYEFEKNEFRGKPQILFGKVIQTN</sequence>
<dbReference type="OrthoDB" id="9786557at2"/>
<evidence type="ECO:0000313" key="4">
    <source>
        <dbReference type="Proteomes" id="UP000304900"/>
    </source>
</evidence>
<organism evidence="3 4">
    <name type="scientific">Dyadobacter frigoris</name>
    <dbReference type="NCBI Taxonomy" id="2576211"/>
    <lineage>
        <taxon>Bacteria</taxon>
        <taxon>Pseudomonadati</taxon>
        <taxon>Bacteroidota</taxon>
        <taxon>Cytophagia</taxon>
        <taxon>Cytophagales</taxon>
        <taxon>Spirosomataceae</taxon>
        <taxon>Dyadobacter</taxon>
    </lineage>
</organism>
<dbReference type="Gene3D" id="3.30.530.20">
    <property type="match status" value="1"/>
</dbReference>
<dbReference type="InterPro" id="IPR023393">
    <property type="entry name" value="START-like_dom_sf"/>
</dbReference>
<gene>
    <name evidence="3" type="ORF">FDK13_23985</name>
</gene>
<comment type="similarity">
    <text evidence="1">Belongs to the AHA1 family.</text>
</comment>
<comment type="caution">
    <text evidence="3">The sequence shown here is derived from an EMBL/GenBank/DDBJ whole genome shotgun (WGS) entry which is preliminary data.</text>
</comment>
<dbReference type="RefSeq" id="WP_137342548.1">
    <property type="nucleotide sequence ID" value="NZ_BSQH01000015.1"/>
</dbReference>
<dbReference type="EMBL" id="SZVO01000012">
    <property type="protein sequence ID" value="TKT89411.1"/>
    <property type="molecule type" value="Genomic_DNA"/>
</dbReference>